<reference evidence="7" key="1">
    <citation type="submission" date="2016-10" db="EMBL/GenBank/DDBJ databases">
        <title>The High Quality Genome of Vibrio alginolyticus K01M1.</title>
        <authorList>
            <person name="Wendling C."/>
            <person name="Chibani C.M."/>
            <person name="Hertel R."/>
            <person name="Sproer C."/>
            <person name="Bunk B."/>
            <person name="Overmann J."/>
            <person name="Roth O."/>
            <person name="Liesegang H."/>
        </authorList>
    </citation>
    <scope>NUCLEOTIDE SEQUENCE</scope>
    <source>
        <strain evidence="7">K05K4</strain>
    </source>
</reference>
<feature type="domain" description="FAD-binding PCMH-type" evidence="6">
    <location>
        <begin position="84"/>
        <end position="253"/>
    </location>
</feature>
<dbReference type="GO" id="GO:0071949">
    <property type="term" value="F:FAD binding"/>
    <property type="evidence" value="ECO:0007669"/>
    <property type="project" value="InterPro"/>
</dbReference>
<sequence>MEHEWMQGTKENQVVEQHPNPQIQRLAVLSAYSISVNNAKLFIQKMDKCGFPKERLLTPLENTVSPVPGLNQYQVESLIFNTRYQHQPFVIVMCESTQEVQQAYLTATQFNLPIRVRSGGHDHAGECSGDNVILIDVSRIKTFQLCDNIATIGAGYRFYQLTPKLAEHDRMIAHGTCATVGLTGYIQGGGWGPWTRKYGMCCEHLVSATVVLGDGTITEVSAESNPHLFWALRGGGGMSYGIVTELRVKTFPLPKEIHRFELQWNLYPKINGMLQPIPTHPTIDVLKNWEQAIKSLDTPKLLGTNLQIDALPESSNHCDIETISHHCAMYGYWEGTEQDLHQFIAVQFGACFPDLVQVYEAHGTDFDGKKYDHSLMSTWGRDSLCQNGSPFPPDYDAPAPHKITSRLVSERGLKPEGYTALLQSLTSPLIKPENRDQGLFSYVTLGAITGSFYHHSDDLEDISFPYRQCQYTVQYQTWWNEEIKQKLELQNNPVLVDVNRAMDWIDKAREADIPGTYGAFISFKDPAIPTSVYFDRSYRDLIGIKEKYAKDKFNHLRTNKTII</sequence>
<keyword evidence="4" id="KW-0274">FAD</keyword>
<dbReference type="EMBL" id="CP017903">
    <property type="protein sequence ID" value="ARP21146.1"/>
    <property type="molecule type" value="Genomic_DNA"/>
</dbReference>
<dbReference type="InterPro" id="IPR050416">
    <property type="entry name" value="FAD-linked_Oxidoreductase"/>
</dbReference>
<dbReference type="RefSeq" id="WP_086047494.1">
    <property type="nucleotide sequence ID" value="NZ_CP017890.1"/>
</dbReference>
<dbReference type="AlphaFoldDB" id="A0A1W6UT87"/>
<evidence type="ECO:0000256" key="3">
    <source>
        <dbReference type="ARBA" id="ARBA00022630"/>
    </source>
</evidence>
<protein>
    <submittedName>
        <fullName evidence="7">6-hydroxy-D-nicotine oxidase</fullName>
        <ecNumber evidence="7">1.5.3.6</ecNumber>
    </submittedName>
</protein>
<keyword evidence="3" id="KW-0285">Flavoprotein</keyword>
<comment type="cofactor">
    <cofactor evidence="1">
        <name>FAD</name>
        <dbReference type="ChEBI" id="CHEBI:57692"/>
    </cofactor>
</comment>
<dbReference type="PROSITE" id="PS51387">
    <property type="entry name" value="FAD_PCMH"/>
    <property type="match status" value="1"/>
</dbReference>
<dbReference type="EC" id="1.5.3.6" evidence="7"/>
<dbReference type="InterPro" id="IPR036318">
    <property type="entry name" value="FAD-bd_PCMH-like_sf"/>
</dbReference>
<evidence type="ECO:0000313" key="7">
    <source>
        <dbReference type="EMBL" id="ARP21146.1"/>
    </source>
</evidence>
<dbReference type="GO" id="GO:0018530">
    <property type="term" value="F:(R)-6-hydroxynicotine oxidase activity"/>
    <property type="evidence" value="ECO:0007669"/>
    <property type="project" value="UniProtKB-EC"/>
</dbReference>
<proteinExistence type="inferred from homology"/>
<accession>A0A1W6UT87</accession>
<evidence type="ECO:0000256" key="2">
    <source>
        <dbReference type="ARBA" id="ARBA00005466"/>
    </source>
</evidence>
<name>A0A1W6UT87_VIBAL</name>
<comment type="similarity">
    <text evidence="2">Belongs to the oxygen-dependent FAD-linked oxidoreductase family.</text>
</comment>
<dbReference type="InterPro" id="IPR016169">
    <property type="entry name" value="FAD-bd_PCMH_sub2"/>
</dbReference>
<gene>
    <name evidence="7" type="ORF">K05K4_44290</name>
</gene>
<dbReference type="SUPFAM" id="SSF56176">
    <property type="entry name" value="FAD-binding/transporter-associated domain-like"/>
    <property type="match status" value="1"/>
</dbReference>
<organism evidence="7">
    <name type="scientific">Vibrio alginolyticus</name>
    <dbReference type="NCBI Taxonomy" id="663"/>
    <lineage>
        <taxon>Bacteria</taxon>
        <taxon>Pseudomonadati</taxon>
        <taxon>Pseudomonadota</taxon>
        <taxon>Gammaproteobacteria</taxon>
        <taxon>Vibrionales</taxon>
        <taxon>Vibrionaceae</taxon>
        <taxon>Vibrio</taxon>
    </lineage>
</organism>
<dbReference type="PANTHER" id="PTHR42973">
    <property type="entry name" value="BINDING OXIDOREDUCTASE, PUTATIVE (AFU_ORTHOLOGUE AFUA_1G17690)-RELATED"/>
    <property type="match status" value="1"/>
</dbReference>
<dbReference type="PANTHER" id="PTHR42973:SF39">
    <property type="entry name" value="FAD-BINDING PCMH-TYPE DOMAIN-CONTAINING PROTEIN"/>
    <property type="match status" value="1"/>
</dbReference>
<dbReference type="InterPro" id="IPR016166">
    <property type="entry name" value="FAD-bd_PCMH"/>
</dbReference>
<evidence type="ECO:0000256" key="1">
    <source>
        <dbReference type="ARBA" id="ARBA00001974"/>
    </source>
</evidence>
<keyword evidence="5 7" id="KW-0560">Oxidoreductase</keyword>
<dbReference type="Pfam" id="PF01565">
    <property type="entry name" value="FAD_binding_4"/>
    <property type="match status" value="1"/>
</dbReference>
<dbReference type="InterPro" id="IPR006094">
    <property type="entry name" value="Oxid_FAD_bind_N"/>
</dbReference>
<evidence type="ECO:0000259" key="6">
    <source>
        <dbReference type="PROSITE" id="PS51387"/>
    </source>
</evidence>
<dbReference type="Gene3D" id="3.40.462.20">
    <property type="match status" value="1"/>
</dbReference>
<evidence type="ECO:0000256" key="4">
    <source>
        <dbReference type="ARBA" id="ARBA00022827"/>
    </source>
</evidence>
<dbReference type="Gene3D" id="3.30.465.10">
    <property type="match status" value="1"/>
</dbReference>
<evidence type="ECO:0000256" key="5">
    <source>
        <dbReference type="ARBA" id="ARBA00023002"/>
    </source>
</evidence>